<evidence type="ECO:0000256" key="6">
    <source>
        <dbReference type="PIRNR" id="PIRNR016255"/>
    </source>
</evidence>
<comment type="subcellular location">
    <subcellularLocation>
        <location evidence="5 6">Cytoplasm</location>
    </subcellularLocation>
</comment>
<dbReference type="PROSITE" id="PS50250">
    <property type="entry name" value="PCI"/>
    <property type="match status" value="1"/>
</dbReference>
<dbReference type="WBParaSite" id="PSAMB.scaffold8545size6102.g31503.t1">
    <property type="protein sequence ID" value="PSAMB.scaffold8545size6102.g31503.t1"/>
    <property type="gene ID" value="PSAMB.scaffold8545size6102.g31503"/>
</dbReference>
<dbReference type="SMART" id="SM00088">
    <property type="entry name" value="PINT"/>
    <property type="match status" value="1"/>
</dbReference>
<keyword evidence="3 5" id="KW-0648">Protein biosynthesis</keyword>
<protein>
    <recommendedName>
        <fullName evidence="5 6">Eukaryotic translation initiation factor 3 subunit E</fullName>
        <shortName evidence="5">eIF3e</shortName>
    </recommendedName>
    <alternativeName>
        <fullName evidence="5">Eukaryotic translation initiation factor 3 subunit 6</fullName>
    </alternativeName>
</protein>
<dbReference type="Pfam" id="PF01399">
    <property type="entry name" value="PCI"/>
    <property type="match status" value="1"/>
</dbReference>
<dbReference type="GO" id="GO:0016282">
    <property type="term" value="C:eukaryotic 43S preinitiation complex"/>
    <property type="evidence" value="ECO:0007669"/>
    <property type="project" value="UniProtKB-UniRule"/>
</dbReference>
<evidence type="ECO:0000313" key="10">
    <source>
        <dbReference type="WBParaSite" id="PSAMB.scaffold8545size6102.g31503.t1"/>
    </source>
</evidence>
<dbReference type="CDD" id="cd21378">
    <property type="entry name" value="eIF3E"/>
    <property type="match status" value="1"/>
</dbReference>
<feature type="domain" description="PCI" evidence="7">
    <location>
        <begin position="221"/>
        <end position="396"/>
    </location>
</feature>
<dbReference type="GO" id="GO:0033290">
    <property type="term" value="C:eukaryotic 48S preinitiation complex"/>
    <property type="evidence" value="ECO:0007669"/>
    <property type="project" value="UniProtKB-UniRule"/>
</dbReference>
<dbReference type="InterPro" id="IPR016650">
    <property type="entry name" value="eIF3e"/>
</dbReference>
<evidence type="ECO:0000313" key="9">
    <source>
        <dbReference type="WBParaSite" id="PSAMB.scaffold2671size21920.g18678.t1"/>
    </source>
</evidence>
<name>A0A914XGT5_9BILA</name>
<evidence type="ECO:0000256" key="2">
    <source>
        <dbReference type="ARBA" id="ARBA00022540"/>
    </source>
</evidence>
<dbReference type="GO" id="GO:0003743">
    <property type="term" value="F:translation initiation factor activity"/>
    <property type="evidence" value="ECO:0007669"/>
    <property type="project" value="UniProtKB-UniRule"/>
</dbReference>
<dbReference type="InterPro" id="IPR000717">
    <property type="entry name" value="PCI_dom"/>
</dbReference>
<sequence length="440" mass="52002">MSENDLTKRMSPFFDLHLIIPLLEFIEPREIYDRESLTDTHRKLLLKTNMIDSVIETYPEGMVPKALEQRRDEILELRDRLKAQVTPVVEILERDEVKEMMESTRDRDGNQKILDYIVKNHDFHVDMLDTLFRYAKFQYECGNYTAASVCLYYYRALVPQHHANYLNALYGKLASEILLQEWAHAKDDLTKLRAYIDSNPFDTELELLQQRAWLVHWSLFVYFNFPKGRDEIIDMCLNQQQYLNTIQVLCPHILRYLAVAVVTSKHKQKNSLKDLIKVIDLERHNYQDPVTDFLTCLYIKFDFDDAQQKLRECEDVLSNDFFLTACLDDFRESARLLIFEMFCRIHQCISIKVLAEKLNMGEEEAERWIVDLIRNYRIEGAKIDSKLGQVVMGTKKASIHEQVMENTKRLSFRSQQIALQLEKLKIEKKGAWKGDQQQHS</sequence>
<dbReference type="Proteomes" id="UP000887566">
    <property type="component" value="Unplaced"/>
</dbReference>
<evidence type="ECO:0000256" key="1">
    <source>
        <dbReference type="ARBA" id="ARBA00022490"/>
    </source>
</evidence>
<dbReference type="GO" id="GO:0071540">
    <property type="term" value="C:eukaryotic translation initiation factor 3 complex, eIF3e"/>
    <property type="evidence" value="ECO:0007669"/>
    <property type="project" value="UniProtKB-UniRule"/>
</dbReference>
<evidence type="ECO:0000256" key="3">
    <source>
        <dbReference type="ARBA" id="ARBA00022917"/>
    </source>
</evidence>
<dbReference type="Pfam" id="PF09440">
    <property type="entry name" value="eIF3_N"/>
    <property type="match status" value="1"/>
</dbReference>
<dbReference type="SUPFAM" id="SSF46785">
    <property type="entry name" value="Winged helix' DNA-binding domain"/>
    <property type="match status" value="1"/>
</dbReference>
<dbReference type="PANTHER" id="PTHR10317">
    <property type="entry name" value="EUKARYOTIC TRANSLATION INITIATION FACTOR 3 SUBUNIT E"/>
    <property type="match status" value="1"/>
</dbReference>
<dbReference type="InterPro" id="IPR019010">
    <property type="entry name" value="eIF3e_N"/>
</dbReference>
<dbReference type="GO" id="GO:0001732">
    <property type="term" value="P:formation of cytoplasmic translation initiation complex"/>
    <property type="evidence" value="ECO:0007669"/>
    <property type="project" value="UniProtKB-UniRule"/>
</dbReference>
<keyword evidence="2 5" id="KW-0396">Initiation factor</keyword>
<dbReference type="AlphaFoldDB" id="A0A914XGT5"/>
<reference evidence="9 10" key="1">
    <citation type="submission" date="2022-11" db="UniProtKB">
        <authorList>
            <consortium name="WormBaseParasite"/>
        </authorList>
    </citation>
    <scope>IDENTIFICATION</scope>
</reference>
<comment type="similarity">
    <text evidence="5 6">Belongs to the eIF-3 subunit E family.</text>
</comment>
<evidence type="ECO:0000256" key="5">
    <source>
        <dbReference type="HAMAP-Rule" id="MF_03004"/>
    </source>
</evidence>
<evidence type="ECO:0000313" key="8">
    <source>
        <dbReference type="Proteomes" id="UP000887566"/>
    </source>
</evidence>
<organism evidence="8 10">
    <name type="scientific">Plectus sambesii</name>
    <dbReference type="NCBI Taxonomy" id="2011161"/>
    <lineage>
        <taxon>Eukaryota</taxon>
        <taxon>Metazoa</taxon>
        <taxon>Ecdysozoa</taxon>
        <taxon>Nematoda</taxon>
        <taxon>Chromadorea</taxon>
        <taxon>Plectida</taxon>
        <taxon>Plectina</taxon>
        <taxon>Plectoidea</taxon>
        <taxon>Plectidae</taxon>
        <taxon>Plectus</taxon>
    </lineage>
</organism>
<dbReference type="PIRSF" id="PIRSF016255">
    <property type="entry name" value="eIF3e_su6"/>
    <property type="match status" value="1"/>
</dbReference>
<evidence type="ECO:0000259" key="7">
    <source>
        <dbReference type="PROSITE" id="PS50250"/>
    </source>
</evidence>
<dbReference type="HAMAP" id="MF_03004">
    <property type="entry name" value="eIF3e"/>
    <property type="match status" value="1"/>
</dbReference>
<dbReference type="WBParaSite" id="PSAMB.scaffold2671size21920.g18678.t1">
    <property type="protein sequence ID" value="PSAMB.scaffold2671size21920.g18678.t1"/>
    <property type="gene ID" value="PSAMB.scaffold2671size21920.g18678"/>
</dbReference>
<keyword evidence="1 5" id="KW-0963">Cytoplasm</keyword>
<comment type="subunit">
    <text evidence="4">Component of the eukaryotic translation initiation factor 3 (eIF-3) complex. The eIF-3 complex interacts with pix. Interacts with mxt.</text>
</comment>
<dbReference type="InterPro" id="IPR036390">
    <property type="entry name" value="WH_DNA-bd_sf"/>
</dbReference>
<proteinExistence type="inferred from homology"/>
<evidence type="ECO:0000256" key="4">
    <source>
        <dbReference type="ARBA" id="ARBA00047068"/>
    </source>
</evidence>
<keyword evidence="8" id="KW-1185">Reference proteome</keyword>
<dbReference type="SMART" id="SM01186">
    <property type="entry name" value="eIF3_N"/>
    <property type="match status" value="1"/>
</dbReference>
<accession>A0A914XGT5</accession>
<comment type="function">
    <text evidence="5">Component of the eukaryotic translation initiation factor 3 (eIF-3) complex, which is involved in protein synthesis of a specialized repertoire of mRNAs and, together with other initiation factors, stimulates binding of mRNA and methionyl-tRNAi to the 40S ribosome. The eIF-3 complex specifically targets and initiates translation of a subset of mRNAs involved in cell proliferation.</text>
</comment>